<evidence type="ECO:0000313" key="2">
    <source>
        <dbReference type="Proteomes" id="UP001163321"/>
    </source>
</evidence>
<sequence>MFESTENVNVESADEIMRSALVLTHKSVAIQSTVVDVELVEGEFDRFTSTRSPEFKIETSRRSISSSESSPSPTSAGSKNKESSATVSSSKERQARGLEAAMERAVLKIMIHDMVDLMIKQCQAMNRAKRIDRRVIQWWVQKSVDETDGWEDDNSIP</sequence>
<protein>
    <submittedName>
        <fullName evidence="1">Uncharacterized protein</fullName>
    </submittedName>
</protein>
<reference evidence="1 2" key="1">
    <citation type="journal article" date="2022" name="bioRxiv">
        <title>The genome of the oomycete Peronosclerospora sorghi, a cosmopolitan pathogen of maize and sorghum, is inflated with dispersed pseudogenes.</title>
        <authorList>
            <person name="Fletcher K."/>
            <person name="Martin F."/>
            <person name="Isakeit T."/>
            <person name="Cavanaugh K."/>
            <person name="Magill C."/>
            <person name="Michelmore R."/>
        </authorList>
    </citation>
    <scope>NUCLEOTIDE SEQUENCE [LARGE SCALE GENOMIC DNA]</scope>
    <source>
        <strain evidence="1">P6</strain>
    </source>
</reference>
<keyword evidence="2" id="KW-1185">Reference proteome</keyword>
<evidence type="ECO:0000313" key="1">
    <source>
        <dbReference type="EMBL" id="KAI9905561.1"/>
    </source>
</evidence>
<comment type="caution">
    <text evidence="1">The sequence shown here is derived from an EMBL/GenBank/DDBJ whole genome shotgun (WGS) entry which is preliminary data.</text>
</comment>
<name>A0ACC0VHF2_9STRA</name>
<gene>
    <name evidence="1" type="ORF">PsorP6_014248</name>
</gene>
<dbReference type="EMBL" id="CM047588">
    <property type="protein sequence ID" value="KAI9905561.1"/>
    <property type="molecule type" value="Genomic_DNA"/>
</dbReference>
<accession>A0ACC0VHF2</accession>
<dbReference type="Proteomes" id="UP001163321">
    <property type="component" value="Chromosome 9"/>
</dbReference>
<proteinExistence type="predicted"/>
<organism evidence="1 2">
    <name type="scientific">Peronosclerospora sorghi</name>
    <dbReference type="NCBI Taxonomy" id="230839"/>
    <lineage>
        <taxon>Eukaryota</taxon>
        <taxon>Sar</taxon>
        <taxon>Stramenopiles</taxon>
        <taxon>Oomycota</taxon>
        <taxon>Peronosporomycetes</taxon>
        <taxon>Peronosporales</taxon>
        <taxon>Peronosporaceae</taxon>
        <taxon>Peronosclerospora</taxon>
    </lineage>
</organism>